<dbReference type="NCBIfam" id="NF002493">
    <property type="entry name" value="PRK01816.1"/>
    <property type="match status" value="1"/>
</dbReference>
<comment type="similarity">
    <text evidence="2">Belongs to the UPF0208 family.</text>
</comment>
<dbReference type="Proteomes" id="UP000955338">
    <property type="component" value="Chromosome"/>
</dbReference>
<evidence type="ECO:0000256" key="2">
    <source>
        <dbReference type="ARBA" id="ARBA00009474"/>
    </source>
</evidence>
<comment type="subcellular location">
    <subcellularLocation>
        <location evidence="1">Cell inner membrane</location>
        <topology evidence="1">Multi-pass membrane protein</topology>
    </subcellularLocation>
</comment>
<name>A0A8E3MFM6_9PAST</name>
<keyword evidence="6" id="KW-0812">Transmembrane</keyword>
<evidence type="ECO:0000256" key="5">
    <source>
        <dbReference type="ARBA" id="ARBA00022519"/>
    </source>
</evidence>
<organism evidence="9 10">
    <name type="scientific">Mergibacter septicus</name>
    <dbReference type="NCBI Taxonomy" id="221402"/>
    <lineage>
        <taxon>Bacteria</taxon>
        <taxon>Pseudomonadati</taxon>
        <taxon>Pseudomonadota</taxon>
        <taxon>Gammaproteobacteria</taxon>
        <taxon>Pasteurellales</taxon>
        <taxon>Pasteurellaceae</taxon>
        <taxon>Mergibacter</taxon>
    </lineage>
</organism>
<evidence type="ECO:0000313" key="10">
    <source>
        <dbReference type="Proteomes" id="UP000955338"/>
    </source>
</evidence>
<keyword evidence="10" id="KW-1185">Reference proteome</keyword>
<dbReference type="RefSeq" id="WP_261920906.1">
    <property type="nucleotide sequence ID" value="NZ_CP022011.1"/>
</dbReference>
<evidence type="ECO:0000256" key="7">
    <source>
        <dbReference type="ARBA" id="ARBA00022989"/>
    </source>
</evidence>
<keyword evidence="8" id="KW-0472">Membrane</keyword>
<keyword evidence="7" id="KW-1133">Transmembrane helix</keyword>
<evidence type="ECO:0000313" key="9">
    <source>
        <dbReference type="EMBL" id="QDJ14560.1"/>
    </source>
</evidence>
<accession>A0A8E3MFM6</accession>
<evidence type="ECO:0000256" key="6">
    <source>
        <dbReference type="ARBA" id="ARBA00022692"/>
    </source>
</evidence>
<proteinExistence type="inferred from homology"/>
<protein>
    <recommendedName>
        <fullName evidence="3">UPF0208 membrane protein YfbV</fullName>
    </recommendedName>
</protein>
<sequence length="144" mass="16830">MLLTLKNGRKYLKTWVLEPRLSMIFPENRIIKMTKFAQNLILPMILLTLGWQYFISGYQYLSWAATSITIIILLLLPLQGYWWLGKRAVTPLPLTTATWFHHIRQRLAEKETLPPASSLPNYQDLAEILAKASVRLDKSFWQEI</sequence>
<gene>
    <name evidence="9" type="ORF">CEP48_03620</name>
</gene>
<dbReference type="GO" id="GO:0005886">
    <property type="term" value="C:plasma membrane"/>
    <property type="evidence" value="ECO:0007669"/>
    <property type="project" value="UniProtKB-SubCell"/>
</dbReference>
<keyword evidence="4" id="KW-1003">Cell membrane</keyword>
<keyword evidence="5" id="KW-0997">Cell inner membrane</keyword>
<dbReference type="Pfam" id="PF04217">
    <property type="entry name" value="DUF412"/>
    <property type="match status" value="1"/>
</dbReference>
<dbReference type="EMBL" id="CP022011">
    <property type="protein sequence ID" value="QDJ14560.1"/>
    <property type="molecule type" value="Genomic_DNA"/>
</dbReference>
<evidence type="ECO:0000256" key="8">
    <source>
        <dbReference type="ARBA" id="ARBA00023136"/>
    </source>
</evidence>
<evidence type="ECO:0000256" key="3">
    <source>
        <dbReference type="ARBA" id="ARBA00018831"/>
    </source>
</evidence>
<evidence type="ECO:0000256" key="1">
    <source>
        <dbReference type="ARBA" id="ARBA00004429"/>
    </source>
</evidence>
<dbReference type="InterPro" id="IPR007334">
    <property type="entry name" value="UPF0208"/>
</dbReference>
<evidence type="ECO:0000256" key="4">
    <source>
        <dbReference type="ARBA" id="ARBA00022475"/>
    </source>
</evidence>
<reference evidence="9" key="1">
    <citation type="submission" date="2017-06" db="EMBL/GenBank/DDBJ databases">
        <title>Genome sequencing of pathogenic and non-pathogenic strains within Bisgaard taxon 40.</title>
        <authorList>
            <person name="Ladner J.T."/>
            <person name="Lovett S.P."/>
            <person name="Koroleva G."/>
            <person name="Lorch J.M."/>
        </authorList>
    </citation>
    <scope>NUCLEOTIDE SEQUENCE</scope>
    <source>
        <strain evidence="9">27576-1-I1</strain>
    </source>
</reference>
<dbReference type="AlphaFoldDB" id="A0A8E3MFM6"/>